<dbReference type="InterPro" id="IPR004089">
    <property type="entry name" value="MCPsignal_dom"/>
</dbReference>
<dbReference type="InterPro" id="IPR004090">
    <property type="entry name" value="Chemotax_Me-accpt_rcpt"/>
</dbReference>
<dbReference type="PANTHER" id="PTHR43531:SF11">
    <property type="entry name" value="METHYL-ACCEPTING CHEMOTAXIS PROTEIN 3"/>
    <property type="match status" value="1"/>
</dbReference>
<dbReference type="PRINTS" id="PR00260">
    <property type="entry name" value="CHEMTRNSDUCR"/>
</dbReference>
<dbReference type="InterPro" id="IPR051310">
    <property type="entry name" value="MCP_chemotaxis"/>
</dbReference>
<accession>A0A644WVB9</accession>
<dbReference type="SUPFAM" id="SSF58104">
    <property type="entry name" value="Methyl-accepting chemotaxis protein (MCP) signaling domain"/>
    <property type="match status" value="1"/>
</dbReference>
<dbReference type="GO" id="GO:0007165">
    <property type="term" value="P:signal transduction"/>
    <property type="evidence" value="ECO:0007669"/>
    <property type="project" value="InterPro"/>
</dbReference>
<dbReference type="AlphaFoldDB" id="A0A644WVB9"/>
<feature type="domain" description="Methyl-accepting transducer" evidence="4">
    <location>
        <begin position="314"/>
        <end position="543"/>
    </location>
</feature>
<keyword evidence="3" id="KW-0812">Transmembrane</keyword>
<feature type="domain" description="HAMP" evidence="5">
    <location>
        <begin position="212"/>
        <end position="270"/>
    </location>
</feature>
<keyword evidence="1" id="KW-0145">Chemotaxis</keyword>
<reference evidence="6" key="1">
    <citation type="submission" date="2019-08" db="EMBL/GenBank/DDBJ databases">
        <authorList>
            <person name="Kucharzyk K."/>
            <person name="Murdoch R.W."/>
            <person name="Higgins S."/>
            <person name="Loffler F."/>
        </authorList>
    </citation>
    <scope>NUCLEOTIDE SEQUENCE</scope>
</reference>
<dbReference type="CDD" id="cd11386">
    <property type="entry name" value="MCP_signal"/>
    <property type="match status" value="1"/>
</dbReference>
<comment type="caution">
    <text evidence="6">The sequence shown here is derived from an EMBL/GenBank/DDBJ whole genome shotgun (WGS) entry which is preliminary data.</text>
</comment>
<evidence type="ECO:0008006" key="7">
    <source>
        <dbReference type="Google" id="ProtNLM"/>
    </source>
</evidence>
<gene>
    <name evidence="6" type="ORF">SDC9_52309</name>
</gene>
<feature type="transmembrane region" description="Helical" evidence="3">
    <location>
        <begin position="190"/>
        <end position="214"/>
    </location>
</feature>
<dbReference type="FunFam" id="1.10.287.950:FF:000001">
    <property type="entry name" value="Methyl-accepting chemotaxis sensory transducer"/>
    <property type="match status" value="1"/>
</dbReference>
<evidence type="ECO:0000256" key="2">
    <source>
        <dbReference type="ARBA" id="ARBA00029447"/>
    </source>
</evidence>
<proteinExistence type="inferred from homology"/>
<dbReference type="SMART" id="SM00283">
    <property type="entry name" value="MA"/>
    <property type="match status" value="1"/>
</dbReference>
<dbReference type="PROSITE" id="PS50111">
    <property type="entry name" value="CHEMOTAXIS_TRANSDUC_2"/>
    <property type="match status" value="1"/>
</dbReference>
<comment type="similarity">
    <text evidence="2">Belongs to the methyl-accepting chemotaxis (MCP) protein family.</text>
</comment>
<dbReference type="InterPro" id="IPR024478">
    <property type="entry name" value="HlyB_4HB_MCP"/>
</dbReference>
<dbReference type="Gene3D" id="1.10.287.950">
    <property type="entry name" value="Methyl-accepting chemotaxis protein"/>
    <property type="match status" value="1"/>
</dbReference>
<evidence type="ECO:0000313" key="6">
    <source>
        <dbReference type="EMBL" id="MPM06014.1"/>
    </source>
</evidence>
<dbReference type="Pfam" id="PF12729">
    <property type="entry name" value="4HB_MCP_1"/>
    <property type="match status" value="1"/>
</dbReference>
<feature type="transmembrane region" description="Helical" evidence="3">
    <location>
        <begin position="12"/>
        <end position="33"/>
    </location>
</feature>
<evidence type="ECO:0000256" key="3">
    <source>
        <dbReference type="SAM" id="Phobius"/>
    </source>
</evidence>
<dbReference type="SMART" id="SM00304">
    <property type="entry name" value="HAMP"/>
    <property type="match status" value="1"/>
</dbReference>
<sequence length="612" mass="65404">MKKWFENLKISAKLQIGFLLMAVIAAVIGAVGLGNIDKIGNQDTLLYQENTLGLDYAGNAEIYYQRIRFNALKMIISEESREESIANIDEYSVKCDEYLALYENGMSADVDKAQYAELVQHWEQYKTHLLKAVEYVKLNDGAMAQSIILGEAAEEGSALQETFGKLFTYNEENAKIRNESNIQLASNAKVAMAFAIAIGIAVAVFMGIFISGIISRPIRRFAEIAQQLAIGETEFEFSAQDRQLTTRKDEVGALAKAYDEMITNTVEQAQKAGAIASGDLTTAITVRSERDTLGKALTGLVERFHSLAVSIVNSAQQVDSGSKLVADSSMALSQGATEQAGSVEELSASMEEITSQTTQNAQNAQKTNELAVTIQKDADLGNAQMSDMLRAMEEINASSENIGKIIKVIEDIAFQTNILALNAAVEAARAGQYGKGFAVVAEEVRNLAGQSSKAAKETTELIENSIKKVTAGTKIANETASAFGKIVTGVAQAGELVASIATASNEQAAALEQINQGITEISQVVQNNAASAEESAAASEQLSAQADGLKKYVGVFKLSTNDMPSDLPSAGKTDFAKTKVGMQADIRSEEAQKKQTAAKPTIVLSGGGLGKY</sequence>
<dbReference type="Pfam" id="PF00672">
    <property type="entry name" value="HAMP"/>
    <property type="match status" value="1"/>
</dbReference>
<name>A0A644WVB9_9ZZZZ</name>
<dbReference type="PANTHER" id="PTHR43531">
    <property type="entry name" value="PROTEIN ICFG"/>
    <property type="match status" value="1"/>
</dbReference>
<protein>
    <recommendedName>
        <fullName evidence="7">Methyl-accepting chemotaxis protein III</fullName>
    </recommendedName>
</protein>
<evidence type="ECO:0000259" key="4">
    <source>
        <dbReference type="PROSITE" id="PS50111"/>
    </source>
</evidence>
<dbReference type="GO" id="GO:0006935">
    <property type="term" value="P:chemotaxis"/>
    <property type="evidence" value="ECO:0007669"/>
    <property type="project" value="UniProtKB-KW"/>
</dbReference>
<keyword evidence="3" id="KW-0472">Membrane</keyword>
<dbReference type="GO" id="GO:0004888">
    <property type="term" value="F:transmembrane signaling receptor activity"/>
    <property type="evidence" value="ECO:0007669"/>
    <property type="project" value="InterPro"/>
</dbReference>
<dbReference type="Pfam" id="PF00015">
    <property type="entry name" value="MCPsignal"/>
    <property type="match status" value="1"/>
</dbReference>
<dbReference type="Gene3D" id="6.10.340.10">
    <property type="match status" value="1"/>
</dbReference>
<evidence type="ECO:0000259" key="5">
    <source>
        <dbReference type="PROSITE" id="PS50885"/>
    </source>
</evidence>
<dbReference type="CDD" id="cd06225">
    <property type="entry name" value="HAMP"/>
    <property type="match status" value="1"/>
</dbReference>
<dbReference type="GO" id="GO:0005886">
    <property type="term" value="C:plasma membrane"/>
    <property type="evidence" value="ECO:0007669"/>
    <property type="project" value="TreeGrafter"/>
</dbReference>
<organism evidence="6">
    <name type="scientific">bioreactor metagenome</name>
    <dbReference type="NCBI Taxonomy" id="1076179"/>
    <lineage>
        <taxon>unclassified sequences</taxon>
        <taxon>metagenomes</taxon>
        <taxon>ecological metagenomes</taxon>
    </lineage>
</organism>
<evidence type="ECO:0000256" key="1">
    <source>
        <dbReference type="ARBA" id="ARBA00022500"/>
    </source>
</evidence>
<keyword evidence="3" id="KW-1133">Transmembrane helix</keyword>
<dbReference type="PROSITE" id="PS50885">
    <property type="entry name" value="HAMP"/>
    <property type="match status" value="1"/>
</dbReference>
<dbReference type="EMBL" id="VSSQ01001187">
    <property type="protein sequence ID" value="MPM06014.1"/>
    <property type="molecule type" value="Genomic_DNA"/>
</dbReference>
<dbReference type="InterPro" id="IPR003660">
    <property type="entry name" value="HAMP_dom"/>
</dbReference>